<dbReference type="GO" id="GO:0016020">
    <property type="term" value="C:membrane"/>
    <property type="evidence" value="ECO:0007669"/>
    <property type="project" value="UniProtKB-SubCell"/>
</dbReference>
<evidence type="ECO:0000256" key="6">
    <source>
        <dbReference type="SAM" id="Phobius"/>
    </source>
</evidence>
<keyword evidence="3 6" id="KW-1133">Transmembrane helix</keyword>
<dbReference type="Proteomes" id="UP000322530">
    <property type="component" value="Unassembled WGS sequence"/>
</dbReference>
<evidence type="ECO:0000313" key="8">
    <source>
        <dbReference type="Proteomes" id="UP000322530"/>
    </source>
</evidence>
<keyword evidence="8" id="KW-1185">Reference proteome</keyword>
<dbReference type="AlphaFoldDB" id="A0A5A5T734"/>
<comment type="caution">
    <text evidence="7">The sequence shown here is derived from an EMBL/GenBank/DDBJ whole genome shotgun (WGS) entry which is preliminary data.</text>
</comment>
<dbReference type="EMBL" id="BIXY01000003">
    <property type="protein sequence ID" value="GCF06813.1"/>
    <property type="molecule type" value="Genomic_DNA"/>
</dbReference>
<keyword evidence="2 6" id="KW-0812">Transmembrane</keyword>
<evidence type="ECO:0000256" key="5">
    <source>
        <dbReference type="SAM" id="MobiDB-lite"/>
    </source>
</evidence>
<feature type="compositionally biased region" description="Polar residues" evidence="5">
    <location>
        <begin position="25"/>
        <end position="35"/>
    </location>
</feature>
<dbReference type="PANTHER" id="PTHR36460">
    <property type="entry name" value="UPF0132 DOMAIN PROTEIN (AFU_ORTHOLOGUE AFUA_3G10255)"/>
    <property type="match status" value="1"/>
</dbReference>
<dbReference type="RefSeq" id="WP_149399777.1">
    <property type="nucleotide sequence ID" value="NZ_BIXY01000003.1"/>
</dbReference>
<organism evidence="7 8">
    <name type="scientific">Dictyobacter arantiisoli</name>
    <dbReference type="NCBI Taxonomy" id="2014874"/>
    <lineage>
        <taxon>Bacteria</taxon>
        <taxon>Bacillati</taxon>
        <taxon>Chloroflexota</taxon>
        <taxon>Ktedonobacteria</taxon>
        <taxon>Ktedonobacterales</taxon>
        <taxon>Dictyobacteraceae</taxon>
        <taxon>Dictyobacter</taxon>
    </lineage>
</organism>
<sequence>MSYQDPNQPGQYGGYNPTPPPTDPYSGQQGEPQSNPAGGYQQPGYGQQGYQPPAGGYQQPGYQQPNYNQGPYSQQQAPYGQQNPFNQFGSNQETSIGMSSNVASGLSYLFSWISGLIIFLMEKKNRMVRFHAMQSILYAVAVIVIDGLLRILSGMPGFLGTTFGCLLGLVGLASFIVWIVLVVNGFQGKYFKLPFIGNLAEKYANQGPTTL</sequence>
<gene>
    <name evidence="7" type="ORF">KDI_03770</name>
</gene>
<dbReference type="OrthoDB" id="2657448at2"/>
<name>A0A5A5T734_9CHLR</name>
<evidence type="ECO:0000256" key="3">
    <source>
        <dbReference type="ARBA" id="ARBA00022989"/>
    </source>
</evidence>
<dbReference type="PANTHER" id="PTHR36460:SF1">
    <property type="entry name" value="UPF0132 DOMAIN PROTEIN (AFU_ORTHOLOGUE AFUA_3G10255)"/>
    <property type="match status" value="1"/>
</dbReference>
<dbReference type="InterPro" id="IPR019109">
    <property type="entry name" value="MamF_MmsF"/>
</dbReference>
<comment type="subcellular location">
    <subcellularLocation>
        <location evidence="1">Membrane</location>
        <topology evidence="1">Multi-pass membrane protein</topology>
    </subcellularLocation>
</comment>
<feature type="compositionally biased region" description="Polar residues" evidence="5">
    <location>
        <begin position="1"/>
        <end position="10"/>
    </location>
</feature>
<evidence type="ECO:0000256" key="2">
    <source>
        <dbReference type="ARBA" id="ARBA00022692"/>
    </source>
</evidence>
<evidence type="ECO:0000256" key="1">
    <source>
        <dbReference type="ARBA" id="ARBA00004141"/>
    </source>
</evidence>
<feature type="transmembrane region" description="Helical" evidence="6">
    <location>
        <begin position="132"/>
        <end position="152"/>
    </location>
</feature>
<evidence type="ECO:0008006" key="9">
    <source>
        <dbReference type="Google" id="ProtNLM"/>
    </source>
</evidence>
<feature type="compositionally biased region" description="Polar residues" evidence="5">
    <location>
        <begin position="77"/>
        <end position="91"/>
    </location>
</feature>
<feature type="transmembrane region" description="Helical" evidence="6">
    <location>
        <begin position="158"/>
        <end position="183"/>
    </location>
</feature>
<evidence type="ECO:0000313" key="7">
    <source>
        <dbReference type="EMBL" id="GCF06813.1"/>
    </source>
</evidence>
<feature type="compositionally biased region" description="Low complexity" evidence="5">
    <location>
        <begin position="36"/>
        <end position="76"/>
    </location>
</feature>
<proteinExistence type="predicted"/>
<dbReference type="Pfam" id="PF09685">
    <property type="entry name" value="MamF_MmsF"/>
    <property type="match status" value="1"/>
</dbReference>
<feature type="transmembrane region" description="Helical" evidence="6">
    <location>
        <begin position="102"/>
        <end position="120"/>
    </location>
</feature>
<accession>A0A5A5T734</accession>
<keyword evidence="4 6" id="KW-0472">Membrane</keyword>
<reference evidence="7 8" key="1">
    <citation type="submission" date="2019-01" db="EMBL/GenBank/DDBJ databases">
        <title>Draft genome sequence of Dictyobacter sp. Uno17.</title>
        <authorList>
            <person name="Wang C.M."/>
            <person name="Zheng Y."/>
            <person name="Sakai Y."/>
            <person name="Abe K."/>
            <person name="Yokota A."/>
            <person name="Yabe S."/>
        </authorList>
    </citation>
    <scope>NUCLEOTIDE SEQUENCE [LARGE SCALE GENOMIC DNA]</scope>
    <source>
        <strain evidence="7 8">Uno17</strain>
    </source>
</reference>
<feature type="region of interest" description="Disordered" evidence="5">
    <location>
        <begin position="1"/>
        <end position="91"/>
    </location>
</feature>
<evidence type="ECO:0000256" key="4">
    <source>
        <dbReference type="ARBA" id="ARBA00023136"/>
    </source>
</evidence>
<protein>
    <recommendedName>
        <fullName evidence="9">DUF4870 domain-containing protein</fullName>
    </recommendedName>
</protein>